<dbReference type="PATRIC" id="fig|329854.7.peg.2704"/>
<dbReference type="RefSeq" id="WP_061436464.1">
    <property type="nucleotide sequence ID" value="NZ_KQ968697.1"/>
</dbReference>
<accession>A0A139LCC6</accession>
<comment type="caution">
    <text evidence="1">The sequence shown here is derived from an EMBL/GenBank/DDBJ whole genome shotgun (WGS) entry which is preliminary data.</text>
</comment>
<sequence length="182" mass="20305">SAMSYTLKRAVTGSGKEIKIDFDRALVSMGTLMPIFEGAATVSNHQMTFNWKDNSGMGNAERTDIAMVLVYSKDREAAVYDTEAALRSDCHAGLQLPEDWQDDELVAYLSFYSTDGNCVANSICLPISVIEIPEEEIDVQTESVDTTHKRILPDKRKVHQSRITVHSLSAPPNEIRTYRCET</sequence>
<protein>
    <submittedName>
        <fullName evidence="1">Uncharacterized protein</fullName>
    </submittedName>
</protein>
<proteinExistence type="predicted"/>
<reference evidence="1 2" key="1">
    <citation type="submission" date="2016-02" db="EMBL/GenBank/DDBJ databases">
        <authorList>
            <person name="Wen L."/>
            <person name="He K."/>
            <person name="Yang H."/>
        </authorList>
    </citation>
    <scope>NUCLEOTIDE SEQUENCE [LARGE SCALE GENOMIC DNA]</scope>
    <source>
        <strain evidence="1 2">KLE1704</strain>
    </source>
</reference>
<feature type="non-terminal residue" evidence="1">
    <location>
        <position position="1"/>
    </location>
</feature>
<dbReference type="EMBL" id="LTDF01000092">
    <property type="protein sequence ID" value="KXT49096.1"/>
    <property type="molecule type" value="Genomic_DNA"/>
</dbReference>
<evidence type="ECO:0000313" key="1">
    <source>
        <dbReference type="EMBL" id="KXT49096.1"/>
    </source>
</evidence>
<dbReference type="AlphaFoldDB" id="A0A139LCC6"/>
<dbReference type="Proteomes" id="UP000070319">
    <property type="component" value="Unassembled WGS sequence"/>
</dbReference>
<gene>
    <name evidence="1" type="ORF">HMPREF2531_02653</name>
</gene>
<organism evidence="1">
    <name type="scientific">Bacteroides intestinalis</name>
    <dbReference type="NCBI Taxonomy" id="329854"/>
    <lineage>
        <taxon>Bacteria</taxon>
        <taxon>Pseudomonadati</taxon>
        <taxon>Bacteroidota</taxon>
        <taxon>Bacteroidia</taxon>
        <taxon>Bacteroidales</taxon>
        <taxon>Bacteroidaceae</taxon>
        <taxon>Bacteroides</taxon>
    </lineage>
</organism>
<name>A0A139LCC6_9BACE</name>
<dbReference type="Pfam" id="PF19781">
    <property type="entry name" value="DUF6266"/>
    <property type="match status" value="1"/>
</dbReference>
<dbReference type="InterPro" id="IPR046233">
    <property type="entry name" value="DUF6266"/>
</dbReference>
<evidence type="ECO:0000313" key="2">
    <source>
        <dbReference type="Proteomes" id="UP000070319"/>
    </source>
</evidence>